<evidence type="ECO:0000313" key="3">
    <source>
        <dbReference type="Proteomes" id="UP000612282"/>
    </source>
</evidence>
<feature type="transmembrane region" description="Helical" evidence="1">
    <location>
        <begin position="21"/>
        <end position="44"/>
    </location>
</feature>
<gene>
    <name evidence="2" type="ORF">Aco03nite_028930</name>
</gene>
<proteinExistence type="predicted"/>
<dbReference type="Pfam" id="PF04964">
    <property type="entry name" value="Flp_Fap"/>
    <property type="match status" value="1"/>
</dbReference>
<name>A0ABQ3X7J8_9ACTN</name>
<evidence type="ECO:0008006" key="4">
    <source>
        <dbReference type="Google" id="ProtNLM"/>
    </source>
</evidence>
<dbReference type="Proteomes" id="UP000612282">
    <property type="component" value="Unassembled WGS sequence"/>
</dbReference>
<keyword evidence="1" id="KW-0472">Membrane</keyword>
<evidence type="ECO:0000313" key="2">
    <source>
        <dbReference type="EMBL" id="GID54489.1"/>
    </source>
</evidence>
<protein>
    <recommendedName>
        <fullName evidence="4">Flp/Fap pilin component</fullName>
    </recommendedName>
</protein>
<dbReference type="RefSeq" id="WP_203795587.1">
    <property type="nucleotide sequence ID" value="NZ_BAAAQE010000035.1"/>
</dbReference>
<comment type="caution">
    <text evidence="2">The sequence shown here is derived from an EMBL/GenBank/DDBJ whole genome shotgun (WGS) entry which is preliminary data.</text>
</comment>
<dbReference type="EMBL" id="BOMG01000041">
    <property type="protein sequence ID" value="GID54489.1"/>
    <property type="molecule type" value="Genomic_DNA"/>
</dbReference>
<sequence>MEQIKFLIGYLRTMHKSEEGATIVEYSLLVALIAAALITAIGLLSDNIEGLLGRVTGSLL</sequence>
<keyword evidence="3" id="KW-1185">Reference proteome</keyword>
<organism evidence="2 3">
    <name type="scientific">Actinoplanes couchii</name>
    <dbReference type="NCBI Taxonomy" id="403638"/>
    <lineage>
        <taxon>Bacteria</taxon>
        <taxon>Bacillati</taxon>
        <taxon>Actinomycetota</taxon>
        <taxon>Actinomycetes</taxon>
        <taxon>Micromonosporales</taxon>
        <taxon>Micromonosporaceae</taxon>
        <taxon>Actinoplanes</taxon>
    </lineage>
</organism>
<dbReference type="InterPro" id="IPR007047">
    <property type="entry name" value="Flp_Fap"/>
</dbReference>
<keyword evidence="1" id="KW-0812">Transmembrane</keyword>
<keyword evidence="1" id="KW-1133">Transmembrane helix</keyword>
<accession>A0ABQ3X7J8</accession>
<evidence type="ECO:0000256" key="1">
    <source>
        <dbReference type="SAM" id="Phobius"/>
    </source>
</evidence>
<reference evidence="2 3" key="1">
    <citation type="submission" date="2021-01" db="EMBL/GenBank/DDBJ databases">
        <title>Whole genome shotgun sequence of Actinoplanes couchii NBRC 106145.</title>
        <authorList>
            <person name="Komaki H."/>
            <person name="Tamura T."/>
        </authorList>
    </citation>
    <scope>NUCLEOTIDE SEQUENCE [LARGE SCALE GENOMIC DNA]</scope>
    <source>
        <strain evidence="2 3">NBRC 106145</strain>
    </source>
</reference>